<dbReference type="Pfam" id="PF00589">
    <property type="entry name" value="Phage_integrase"/>
    <property type="match status" value="1"/>
</dbReference>
<protein>
    <recommendedName>
        <fullName evidence="2">Tyr recombinase domain-containing protein</fullName>
    </recommendedName>
</protein>
<reference evidence="3 4" key="1">
    <citation type="submission" date="2021-08" db="EMBL/GenBank/DDBJ databases">
        <authorList>
            <person name="Peeters C."/>
        </authorList>
    </citation>
    <scope>NUCLEOTIDE SEQUENCE [LARGE SCALE GENOMIC DNA]</scope>
    <source>
        <strain evidence="3 4">LMG 32289</strain>
    </source>
</reference>
<dbReference type="InterPro" id="IPR002104">
    <property type="entry name" value="Integrase_catalytic"/>
</dbReference>
<organism evidence="3 4">
    <name type="scientific">Cupriavidus pampae</name>
    <dbReference type="NCBI Taxonomy" id="659251"/>
    <lineage>
        <taxon>Bacteria</taxon>
        <taxon>Pseudomonadati</taxon>
        <taxon>Pseudomonadota</taxon>
        <taxon>Betaproteobacteria</taxon>
        <taxon>Burkholderiales</taxon>
        <taxon>Burkholderiaceae</taxon>
        <taxon>Cupriavidus</taxon>
    </lineage>
</organism>
<feature type="domain" description="Tyr recombinase" evidence="2">
    <location>
        <begin position="80"/>
        <end position="263"/>
    </location>
</feature>
<dbReference type="PROSITE" id="PS51898">
    <property type="entry name" value="TYR_RECOMBINASE"/>
    <property type="match status" value="1"/>
</dbReference>
<evidence type="ECO:0000259" key="2">
    <source>
        <dbReference type="PROSITE" id="PS51898"/>
    </source>
</evidence>
<dbReference type="InterPro" id="IPR013762">
    <property type="entry name" value="Integrase-like_cat_sf"/>
</dbReference>
<dbReference type="RefSeq" id="WP_223995379.1">
    <property type="nucleotide sequence ID" value="NZ_CAJZAG010000016.1"/>
</dbReference>
<sequence>MFDRFLRHLLGHKKTLASFGASDIESFWLADDTSGHGISTRMRYLKLLDRMCRHLVYAGIRHSNPASEMALAGRWPDADPTPLFLPEEADVRLQEYVAAAAMIEDVPALCACAIVALLLATGITAAECQDARSVDLHTEASPPYLHVPARGSRPARTVELPAFALPALTRWQQRRPTLQIEGALLFSMRARGTPVTVATLGNVVRSALLAIKFEAEDLSPRVLRNTYGRRLLLAGVPMEEVAKRMGLTSHRTCERLLLTIDPA</sequence>
<evidence type="ECO:0000313" key="3">
    <source>
        <dbReference type="EMBL" id="CAG9186113.1"/>
    </source>
</evidence>
<gene>
    <name evidence="3" type="ORF">LMG32289_06267</name>
</gene>
<dbReference type="Gene3D" id="1.10.443.10">
    <property type="entry name" value="Intergrase catalytic core"/>
    <property type="match status" value="1"/>
</dbReference>
<name>A0ABM8Y083_9BURK</name>
<dbReference type="InterPro" id="IPR011010">
    <property type="entry name" value="DNA_brk_join_enz"/>
</dbReference>
<keyword evidence="4" id="KW-1185">Reference proteome</keyword>
<evidence type="ECO:0000313" key="4">
    <source>
        <dbReference type="Proteomes" id="UP000706525"/>
    </source>
</evidence>
<dbReference type="CDD" id="cd00397">
    <property type="entry name" value="DNA_BRE_C"/>
    <property type="match status" value="1"/>
</dbReference>
<evidence type="ECO:0000256" key="1">
    <source>
        <dbReference type="ARBA" id="ARBA00023172"/>
    </source>
</evidence>
<keyword evidence="1" id="KW-0233">DNA recombination</keyword>
<accession>A0ABM8Y083</accession>
<dbReference type="EMBL" id="CAJZAG010000016">
    <property type="protein sequence ID" value="CAG9186113.1"/>
    <property type="molecule type" value="Genomic_DNA"/>
</dbReference>
<dbReference type="SUPFAM" id="SSF56349">
    <property type="entry name" value="DNA breaking-rejoining enzymes"/>
    <property type="match status" value="1"/>
</dbReference>
<dbReference type="Proteomes" id="UP000706525">
    <property type="component" value="Unassembled WGS sequence"/>
</dbReference>
<comment type="caution">
    <text evidence="3">The sequence shown here is derived from an EMBL/GenBank/DDBJ whole genome shotgun (WGS) entry which is preliminary data.</text>
</comment>
<proteinExistence type="predicted"/>